<organism evidence="4 5">
    <name type="scientific">Candidatus Magasanikbacteria bacterium CG1_02_32_51</name>
    <dbReference type="NCBI Taxonomy" id="1805238"/>
    <lineage>
        <taxon>Bacteria</taxon>
        <taxon>Candidatus Magasanikiibacteriota</taxon>
    </lineage>
</organism>
<dbReference type="InterPro" id="IPR050595">
    <property type="entry name" value="Bact_response_regulator"/>
</dbReference>
<sequence>MLKQAPVVLLIEDDNFLGNIYKTKFEMEKFKVIVATDGLEGLEMVKKKKPDIILLDILMPKMDGFEVLSNLKKDKNLVKIPVILLTNLGQKDDVEKGLKLGAVDYLIKAHYKPSETVAKIKSVLQL</sequence>
<reference evidence="4 5" key="1">
    <citation type="journal article" date="2016" name="Environ. Microbiol.">
        <title>Genomic resolution of a cold subsurface aquifer community provides metabolic insights for novel microbes adapted to high CO concentrations.</title>
        <authorList>
            <person name="Probst A.J."/>
            <person name="Castelle C.J."/>
            <person name="Singh A."/>
            <person name="Brown C.T."/>
            <person name="Anantharaman K."/>
            <person name="Sharon I."/>
            <person name="Hug L.A."/>
            <person name="Burstein D."/>
            <person name="Emerson J.B."/>
            <person name="Thomas B.C."/>
            <person name="Banfield J.F."/>
        </authorList>
    </citation>
    <scope>NUCLEOTIDE SEQUENCE [LARGE SCALE GENOMIC DNA]</scope>
    <source>
        <strain evidence="4">CG1_02_32_51</strain>
    </source>
</reference>
<feature type="domain" description="Response regulatory" evidence="3">
    <location>
        <begin position="7"/>
        <end position="123"/>
    </location>
</feature>
<accession>A0A1J4UEB3</accession>
<keyword evidence="1 2" id="KW-0597">Phosphoprotein</keyword>
<feature type="modified residue" description="4-aspartylphosphate" evidence="2">
    <location>
        <position position="56"/>
    </location>
</feature>
<comment type="caution">
    <text evidence="4">The sequence shown here is derived from an EMBL/GenBank/DDBJ whole genome shotgun (WGS) entry which is preliminary data.</text>
</comment>
<dbReference type="EMBL" id="MNVC01000001">
    <property type="protein sequence ID" value="OIO20559.1"/>
    <property type="molecule type" value="Genomic_DNA"/>
</dbReference>
<dbReference type="STRING" id="1805238.AUJ23_00120"/>
<dbReference type="InterPro" id="IPR011006">
    <property type="entry name" value="CheY-like_superfamily"/>
</dbReference>
<evidence type="ECO:0000256" key="1">
    <source>
        <dbReference type="ARBA" id="ARBA00022553"/>
    </source>
</evidence>
<proteinExistence type="predicted"/>
<name>A0A1J4UEB3_9BACT</name>
<gene>
    <name evidence="4" type="ORF">AUJ23_00120</name>
</gene>
<evidence type="ECO:0000313" key="4">
    <source>
        <dbReference type="EMBL" id="OIO20559.1"/>
    </source>
</evidence>
<dbReference type="SMART" id="SM00448">
    <property type="entry name" value="REC"/>
    <property type="match status" value="1"/>
</dbReference>
<evidence type="ECO:0000259" key="3">
    <source>
        <dbReference type="PROSITE" id="PS50110"/>
    </source>
</evidence>
<dbReference type="InterPro" id="IPR001789">
    <property type="entry name" value="Sig_transdc_resp-reg_receiver"/>
</dbReference>
<protein>
    <submittedName>
        <fullName evidence="4">Response regulator</fullName>
    </submittedName>
</protein>
<dbReference type="SUPFAM" id="SSF52172">
    <property type="entry name" value="CheY-like"/>
    <property type="match status" value="1"/>
</dbReference>
<evidence type="ECO:0000313" key="5">
    <source>
        <dbReference type="Proteomes" id="UP000181941"/>
    </source>
</evidence>
<dbReference type="GO" id="GO:0000160">
    <property type="term" value="P:phosphorelay signal transduction system"/>
    <property type="evidence" value="ECO:0007669"/>
    <property type="project" value="InterPro"/>
</dbReference>
<dbReference type="CDD" id="cd17574">
    <property type="entry name" value="REC_OmpR"/>
    <property type="match status" value="1"/>
</dbReference>
<dbReference type="AlphaFoldDB" id="A0A1J4UEB3"/>
<dbReference type="PROSITE" id="PS50110">
    <property type="entry name" value="RESPONSE_REGULATORY"/>
    <property type="match status" value="1"/>
</dbReference>
<dbReference type="PANTHER" id="PTHR44591:SF3">
    <property type="entry name" value="RESPONSE REGULATORY DOMAIN-CONTAINING PROTEIN"/>
    <property type="match status" value="1"/>
</dbReference>
<dbReference type="Pfam" id="PF00072">
    <property type="entry name" value="Response_reg"/>
    <property type="match status" value="1"/>
</dbReference>
<dbReference type="PANTHER" id="PTHR44591">
    <property type="entry name" value="STRESS RESPONSE REGULATOR PROTEIN 1"/>
    <property type="match status" value="1"/>
</dbReference>
<evidence type="ECO:0000256" key="2">
    <source>
        <dbReference type="PROSITE-ProRule" id="PRU00169"/>
    </source>
</evidence>
<dbReference type="Gene3D" id="3.40.50.2300">
    <property type="match status" value="1"/>
</dbReference>
<dbReference type="Proteomes" id="UP000181941">
    <property type="component" value="Unassembled WGS sequence"/>
</dbReference>